<dbReference type="EMBL" id="LGRX02004813">
    <property type="protein sequence ID" value="KAK3279526.1"/>
    <property type="molecule type" value="Genomic_DNA"/>
</dbReference>
<comment type="caution">
    <text evidence="1">The sequence shown here is derived from an EMBL/GenBank/DDBJ whole genome shotgun (WGS) entry which is preliminary data.</text>
</comment>
<name>A0AAE0LBP5_9CHLO</name>
<accession>A0AAE0LBP5</accession>
<keyword evidence="2" id="KW-1185">Reference proteome</keyword>
<dbReference type="Proteomes" id="UP001190700">
    <property type="component" value="Unassembled WGS sequence"/>
</dbReference>
<evidence type="ECO:0000313" key="2">
    <source>
        <dbReference type="Proteomes" id="UP001190700"/>
    </source>
</evidence>
<protein>
    <submittedName>
        <fullName evidence="1">Uncharacterized protein</fullName>
    </submittedName>
</protein>
<organism evidence="1 2">
    <name type="scientific">Cymbomonas tetramitiformis</name>
    <dbReference type="NCBI Taxonomy" id="36881"/>
    <lineage>
        <taxon>Eukaryota</taxon>
        <taxon>Viridiplantae</taxon>
        <taxon>Chlorophyta</taxon>
        <taxon>Pyramimonadophyceae</taxon>
        <taxon>Pyramimonadales</taxon>
        <taxon>Pyramimonadaceae</taxon>
        <taxon>Cymbomonas</taxon>
    </lineage>
</organism>
<reference evidence="1 2" key="1">
    <citation type="journal article" date="2015" name="Genome Biol. Evol.">
        <title>Comparative Genomics of a Bacterivorous Green Alga Reveals Evolutionary Causalities and Consequences of Phago-Mixotrophic Mode of Nutrition.</title>
        <authorList>
            <person name="Burns J.A."/>
            <person name="Paasch A."/>
            <person name="Narechania A."/>
            <person name="Kim E."/>
        </authorList>
    </citation>
    <scope>NUCLEOTIDE SEQUENCE [LARGE SCALE GENOMIC DNA]</scope>
    <source>
        <strain evidence="1 2">PLY_AMNH</strain>
    </source>
</reference>
<proteinExistence type="predicted"/>
<dbReference type="AlphaFoldDB" id="A0AAE0LBP5"/>
<gene>
    <name evidence="1" type="ORF">CYMTET_12595</name>
</gene>
<sequence>MFKAIVRRPGWASWIVSFDIAPSREAEVKAALRAELCTPDLFHEIKKVVSKCNNTDKRFTMMKTAISDAYTYVDKNDEHLVDQVLLSRTFSGYLFGQKWPADTTFTSAQLEELKKVAFDPVSGMKTADGPYYTTMGPNLRRPLHMGVMIRKNLQGMVDSIVGMERAEGRGPEKGKSVFSQGALKAITRAQNRAPLFDTLALHGRQHRPVPGKSTFGVLPVWRSNGRGSIACERAHKVMGEVVHPNMSTLLGILVMLEVLCMHNHHIRETLGTGYGQPKHLYDWWLAERADALAYALQGEHRYVMKVLLADNGEDIGVAGLKDFRRPEVKKAEESMAKAAAHYIHQAATKLAARRARRAANEARYRAARKQAKMPLLTGHPTASVAAAPPMLPLSASTVKRCGNGIDFAPLSLHWPLCGELVKRCSSNTDAAPLGLHRPLCGEPVKPRDSNTDVAPLGLHR</sequence>
<evidence type="ECO:0000313" key="1">
    <source>
        <dbReference type="EMBL" id="KAK3279526.1"/>
    </source>
</evidence>